<name>A0A8S9PC17_BRACR</name>
<evidence type="ECO:0000256" key="1">
    <source>
        <dbReference type="SAM" id="MobiDB-lite"/>
    </source>
</evidence>
<organism evidence="2 3">
    <name type="scientific">Brassica cretica</name>
    <name type="common">Mustard</name>
    <dbReference type="NCBI Taxonomy" id="69181"/>
    <lineage>
        <taxon>Eukaryota</taxon>
        <taxon>Viridiplantae</taxon>
        <taxon>Streptophyta</taxon>
        <taxon>Embryophyta</taxon>
        <taxon>Tracheophyta</taxon>
        <taxon>Spermatophyta</taxon>
        <taxon>Magnoliopsida</taxon>
        <taxon>eudicotyledons</taxon>
        <taxon>Gunneridae</taxon>
        <taxon>Pentapetalae</taxon>
        <taxon>rosids</taxon>
        <taxon>malvids</taxon>
        <taxon>Brassicales</taxon>
        <taxon>Brassicaceae</taxon>
        <taxon>Brassiceae</taxon>
        <taxon>Brassica</taxon>
    </lineage>
</organism>
<dbReference type="EMBL" id="QGKX02001521">
    <property type="protein sequence ID" value="KAF3510892.1"/>
    <property type="molecule type" value="Genomic_DNA"/>
</dbReference>
<accession>A0A8S9PC17</accession>
<feature type="compositionally biased region" description="Basic and acidic residues" evidence="1">
    <location>
        <begin position="40"/>
        <end position="60"/>
    </location>
</feature>
<sequence>MRENRSQPQRNQSPDLRPESFFQIYRAYSEENTIQTLSGKHGERESHRDASSDESCNEMREHRWKGRQNKIVTKQNHQKSWNRGTVLRL</sequence>
<gene>
    <name evidence="2" type="ORF">F2Q69_00005464</name>
</gene>
<feature type="region of interest" description="Disordered" evidence="1">
    <location>
        <begin position="32"/>
        <end position="60"/>
    </location>
</feature>
<dbReference type="AlphaFoldDB" id="A0A8S9PC17"/>
<reference evidence="2" key="1">
    <citation type="submission" date="2019-12" db="EMBL/GenBank/DDBJ databases">
        <title>Genome sequencing and annotation of Brassica cretica.</title>
        <authorList>
            <person name="Studholme D.J."/>
            <person name="Sarris P."/>
        </authorList>
    </citation>
    <scope>NUCLEOTIDE SEQUENCE</scope>
    <source>
        <strain evidence="2">PFS-109/04</strain>
        <tissue evidence="2">Leaf</tissue>
    </source>
</reference>
<evidence type="ECO:0000313" key="2">
    <source>
        <dbReference type="EMBL" id="KAF3510892.1"/>
    </source>
</evidence>
<comment type="caution">
    <text evidence="2">The sequence shown here is derived from an EMBL/GenBank/DDBJ whole genome shotgun (WGS) entry which is preliminary data.</text>
</comment>
<proteinExistence type="predicted"/>
<protein>
    <submittedName>
        <fullName evidence="2">Uncharacterized protein</fullName>
    </submittedName>
</protein>
<feature type="compositionally biased region" description="Polar residues" evidence="1">
    <location>
        <begin position="1"/>
        <end position="14"/>
    </location>
</feature>
<dbReference type="Proteomes" id="UP000712600">
    <property type="component" value="Unassembled WGS sequence"/>
</dbReference>
<feature type="region of interest" description="Disordered" evidence="1">
    <location>
        <begin position="1"/>
        <end position="20"/>
    </location>
</feature>
<evidence type="ECO:0000313" key="3">
    <source>
        <dbReference type="Proteomes" id="UP000712600"/>
    </source>
</evidence>